<protein>
    <submittedName>
        <fullName evidence="2">XTP/dITP diphosphohydrolase</fullName>
        <ecNumber evidence="2">3.6.1.66</ecNumber>
    </submittedName>
</protein>
<dbReference type="GO" id="GO:0046061">
    <property type="term" value="P:dATP catabolic process"/>
    <property type="evidence" value="ECO:0007669"/>
    <property type="project" value="TreeGrafter"/>
</dbReference>
<dbReference type="GO" id="GO:0046052">
    <property type="term" value="P:UTP catabolic process"/>
    <property type="evidence" value="ECO:0007669"/>
    <property type="project" value="TreeGrafter"/>
</dbReference>
<sequence>MAPRIVLLVTSPRLPAGILSADAWDELRRAQAVFTGADSAQANAIRRVGVNVTVIDEHTAADVLLSTVDGATTVWLSGPDGDPRLARTLGTRLAKNPSAAEIELCHGSWDPPGGRLLDVVSTMDTLRSPGGCPWDAEQTHESLLPYLVEETYEVIDAVHSGDKEHLREELGDLLLQVAFHARMAQDDPDEETRFGIDDVSGDLVAKLVRRHPHVFADVEVTDAGQLNDNWEAIKAEEKPHRESAMDGVAMGQPALPLSAKLQSRAERAGLAEAAWPEDGTGAELTEETLGARLFALVARAREAGLDAELALRRAALDFAERVRAAEKDAA</sequence>
<dbReference type="GO" id="GO:0006950">
    <property type="term" value="P:response to stress"/>
    <property type="evidence" value="ECO:0007669"/>
    <property type="project" value="UniProtKB-ARBA"/>
</dbReference>
<dbReference type="Gene3D" id="1.10.287.1080">
    <property type="entry name" value="MazG-like"/>
    <property type="match status" value="2"/>
</dbReference>
<dbReference type="FunFam" id="1.10.287.1080:FF:000001">
    <property type="entry name" value="Nucleoside triphosphate pyrophosphohydrolase"/>
    <property type="match status" value="1"/>
</dbReference>
<dbReference type="GO" id="GO:0036220">
    <property type="term" value="F:ITP diphosphatase activity"/>
    <property type="evidence" value="ECO:0007669"/>
    <property type="project" value="UniProtKB-EC"/>
</dbReference>
<evidence type="ECO:0000259" key="1">
    <source>
        <dbReference type="Pfam" id="PF03819"/>
    </source>
</evidence>
<dbReference type="Proteomes" id="UP000548476">
    <property type="component" value="Unassembled WGS sequence"/>
</dbReference>
<dbReference type="GO" id="GO:0046081">
    <property type="term" value="P:dUTP catabolic process"/>
    <property type="evidence" value="ECO:0007669"/>
    <property type="project" value="TreeGrafter"/>
</dbReference>
<dbReference type="InterPro" id="IPR004518">
    <property type="entry name" value="MazG-like_dom"/>
</dbReference>
<dbReference type="Pfam" id="PF03819">
    <property type="entry name" value="MazG"/>
    <property type="match status" value="1"/>
</dbReference>
<reference evidence="2 3" key="1">
    <citation type="submission" date="2020-08" db="EMBL/GenBank/DDBJ databases">
        <title>Genomic Encyclopedia of Type Strains, Phase IV (KMG-IV): sequencing the most valuable type-strain genomes for metagenomic binning, comparative biology and taxonomic classification.</title>
        <authorList>
            <person name="Goeker M."/>
        </authorList>
    </citation>
    <scope>NUCLEOTIDE SEQUENCE [LARGE SCALE GENOMIC DNA]</scope>
    <source>
        <strain evidence="2 3">YIM 65646</strain>
    </source>
</reference>
<gene>
    <name evidence="2" type="ORF">HNR73_001222</name>
</gene>
<dbReference type="CDD" id="cd11528">
    <property type="entry name" value="NTP-PPase_MazG_Nterm"/>
    <property type="match status" value="1"/>
</dbReference>
<dbReference type="InterPro" id="IPR048015">
    <property type="entry name" value="NTP-PPase_MazG-like_N"/>
</dbReference>
<keyword evidence="3" id="KW-1185">Reference proteome</keyword>
<proteinExistence type="predicted"/>
<dbReference type="PANTHER" id="PTHR30522:SF0">
    <property type="entry name" value="NUCLEOSIDE TRIPHOSPHATE PYROPHOSPHOHYDROLASE"/>
    <property type="match status" value="1"/>
</dbReference>
<evidence type="ECO:0000313" key="2">
    <source>
        <dbReference type="EMBL" id="MBB6033375.1"/>
    </source>
</evidence>
<keyword evidence="2" id="KW-0378">Hydrolase</keyword>
<dbReference type="AlphaFoldDB" id="A0A841FD68"/>
<name>A0A841FD68_9ACTN</name>
<dbReference type="GO" id="GO:0006203">
    <property type="term" value="P:dGTP catabolic process"/>
    <property type="evidence" value="ECO:0007669"/>
    <property type="project" value="TreeGrafter"/>
</dbReference>
<dbReference type="GO" id="GO:0046047">
    <property type="term" value="P:TTP catabolic process"/>
    <property type="evidence" value="ECO:0007669"/>
    <property type="project" value="TreeGrafter"/>
</dbReference>
<dbReference type="PANTHER" id="PTHR30522">
    <property type="entry name" value="NUCLEOSIDE TRIPHOSPHATE PYROPHOSPHOHYDROLASE"/>
    <property type="match status" value="1"/>
</dbReference>
<evidence type="ECO:0000313" key="3">
    <source>
        <dbReference type="Proteomes" id="UP000548476"/>
    </source>
</evidence>
<dbReference type="EC" id="3.6.1.66" evidence="2"/>
<dbReference type="NCBIfam" id="TIGR00444">
    <property type="entry name" value="mazG"/>
    <property type="match status" value="1"/>
</dbReference>
<comment type="caution">
    <text evidence="2">The sequence shown here is derived from an EMBL/GenBank/DDBJ whole genome shotgun (WGS) entry which is preliminary data.</text>
</comment>
<dbReference type="InterPro" id="IPR011551">
    <property type="entry name" value="NTP_PyrPHydrolase_MazG"/>
</dbReference>
<dbReference type="EMBL" id="JACHGT010000002">
    <property type="protein sequence ID" value="MBB6033375.1"/>
    <property type="molecule type" value="Genomic_DNA"/>
</dbReference>
<organism evidence="2 3">
    <name type="scientific">Phytomonospora endophytica</name>
    <dbReference type="NCBI Taxonomy" id="714109"/>
    <lineage>
        <taxon>Bacteria</taxon>
        <taxon>Bacillati</taxon>
        <taxon>Actinomycetota</taxon>
        <taxon>Actinomycetes</taxon>
        <taxon>Micromonosporales</taxon>
        <taxon>Micromonosporaceae</taxon>
        <taxon>Phytomonospora</taxon>
    </lineage>
</organism>
<dbReference type="GO" id="GO:0046076">
    <property type="term" value="P:dTTP catabolic process"/>
    <property type="evidence" value="ECO:0007669"/>
    <property type="project" value="TreeGrafter"/>
</dbReference>
<accession>A0A841FD68</accession>
<feature type="domain" description="NTP pyrophosphohydrolase MazG-like" evidence="1">
    <location>
        <begin position="138"/>
        <end position="215"/>
    </location>
</feature>
<dbReference type="SUPFAM" id="SSF101386">
    <property type="entry name" value="all-alpha NTP pyrophosphatases"/>
    <property type="match status" value="1"/>
</dbReference>
<dbReference type="RefSeq" id="WP_184786238.1">
    <property type="nucleotide sequence ID" value="NZ_BONT01000097.1"/>
</dbReference>